<dbReference type="InterPro" id="IPR037157">
    <property type="entry name" value="Acetyltransf_C_sf"/>
</dbReference>
<dbReference type="Pfam" id="PF13720">
    <property type="entry name" value="Acetyltransf_11"/>
    <property type="match status" value="1"/>
</dbReference>
<dbReference type="PIRSF" id="PIRSF000456">
    <property type="entry name" value="UDP-GlcNAc_acltr"/>
    <property type="match status" value="1"/>
</dbReference>
<dbReference type="PANTHER" id="PTHR43480:SF1">
    <property type="entry name" value="ACYL-[ACYL-CARRIER-PROTEIN]--UDP-N-ACETYLGLUCOSAMINE O-ACYLTRANSFERASE, MITOCHONDRIAL-RELATED"/>
    <property type="match status" value="1"/>
</dbReference>
<organism evidence="7">
    <name type="scientific">marine sediment metagenome</name>
    <dbReference type="NCBI Taxonomy" id="412755"/>
    <lineage>
        <taxon>unclassified sequences</taxon>
        <taxon>metagenomes</taxon>
        <taxon>ecological metagenomes</taxon>
    </lineage>
</organism>
<dbReference type="EMBL" id="LAZR01000338">
    <property type="protein sequence ID" value="KKN73728.1"/>
    <property type="molecule type" value="Genomic_DNA"/>
</dbReference>
<keyword evidence="5" id="KW-0012">Acyltransferase</keyword>
<evidence type="ECO:0000256" key="2">
    <source>
        <dbReference type="ARBA" id="ARBA00022556"/>
    </source>
</evidence>
<keyword evidence="3" id="KW-0808">Transferase</keyword>
<evidence type="ECO:0000256" key="3">
    <source>
        <dbReference type="ARBA" id="ARBA00022679"/>
    </source>
</evidence>
<dbReference type="InterPro" id="IPR029098">
    <property type="entry name" value="Acetyltransf_C"/>
</dbReference>
<proteinExistence type="predicted"/>
<dbReference type="AlphaFoldDB" id="A0A0F9W6Q5"/>
<evidence type="ECO:0000256" key="4">
    <source>
        <dbReference type="ARBA" id="ARBA00023098"/>
    </source>
</evidence>
<accession>A0A0F9W6Q5</accession>
<dbReference type="InterPro" id="IPR010137">
    <property type="entry name" value="Lipid_A_LpxA"/>
</dbReference>
<comment type="caution">
    <text evidence="7">The sequence shown here is derived from an EMBL/GenBank/DDBJ whole genome shotgun (WGS) entry which is preliminary data.</text>
</comment>
<name>A0A0F9W6Q5_9ZZZZ</name>
<dbReference type="SUPFAM" id="SSF51161">
    <property type="entry name" value="Trimeric LpxA-like enzymes"/>
    <property type="match status" value="1"/>
</dbReference>
<evidence type="ECO:0000259" key="6">
    <source>
        <dbReference type="Pfam" id="PF13720"/>
    </source>
</evidence>
<dbReference type="NCBIfam" id="NF003657">
    <property type="entry name" value="PRK05289.1"/>
    <property type="match status" value="1"/>
</dbReference>
<dbReference type="InterPro" id="IPR011004">
    <property type="entry name" value="Trimer_LpxA-like_sf"/>
</dbReference>
<evidence type="ECO:0000313" key="7">
    <source>
        <dbReference type="EMBL" id="KKN73728.1"/>
    </source>
</evidence>
<gene>
    <name evidence="7" type="ORF">LCGC14_0397740</name>
</gene>
<dbReference type="GO" id="GO:0016020">
    <property type="term" value="C:membrane"/>
    <property type="evidence" value="ECO:0007669"/>
    <property type="project" value="GOC"/>
</dbReference>
<sequence length="276" mass="30051">MSQIHPTAIVDPSAELADDVEVGAYAIVEADCSIGAHTVLRPHTIVRRYTTLGEGNFVDSFTALGGWPQDLKFDPAQVSYLTIGDRNVFRENVTISRATGEGQATTIGNDGYWMACSHAGHNATVGDGVTMVNSAMIGGHATLGDNCVLGGNAAIHQFVWVGERVMFQGYAASSMHIPPFTMIVKISRVIGLNSVGLRRAKDLTDEDRAQIKEAFRLTYRSRLTPEKALQEMDRHSEWGAAAGRFRDFVRKVLTAEPPYTRGLAPLVGRAVPHSRR</sequence>
<feature type="domain" description="UDP N-acetylglucosamine O-acyltransferase C-terminal" evidence="6">
    <location>
        <begin position="177"/>
        <end position="251"/>
    </location>
</feature>
<keyword evidence="2" id="KW-0441">Lipid A biosynthesis</keyword>
<protein>
    <recommendedName>
        <fullName evidence="6">UDP N-acetylglucosamine O-acyltransferase C-terminal domain-containing protein</fullName>
    </recommendedName>
</protein>
<dbReference type="GO" id="GO:0008780">
    <property type="term" value="F:acyl-[acyl-carrier-protein]-UDP-N-acetylglucosamine O-acyltransferase activity"/>
    <property type="evidence" value="ECO:0007669"/>
    <property type="project" value="InterPro"/>
</dbReference>
<evidence type="ECO:0000256" key="1">
    <source>
        <dbReference type="ARBA" id="ARBA00022516"/>
    </source>
</evidence>
<dbReference type="Gene3D" id="1.20.1180.10">
    <property type="entry name" value="Udp N-acetylglucosamine O-acyltransferase, C-terminal domain"/>
    <property type="match status" value="1"/>
</dbReference>
<reference evidence="7" key="1">
    <citation type="journal article" date="2015" name="Nature">
        <title>Complex archaea that bridge the gap between prokaryotes and eukaryotes.</title>
        <authorList>
            <person name="Spang A."/>
            <person name="Saw J.H."/>
            <person name="Jorgensen S.L."/>
            <person name="Zaremba-Niedzwiedzka K."/>
            <person name="Martijn J."/>
            <person name="Lind A.E."/>
            <person name="van Eijk R."/>
            <person name="Schleper C."/>
            <person name="Guy L."/>
            <person name="Ettema T.J."/>
        </authorList>
    </citation>
    <scope>NUCLEOTIDE SEQUENCE</scope>
</reference>
<dbReference type="NCBIfam" id="TIGR01852">
    <property type="entry name" value="lipid_A_lpxA"/>
    <property type="match status" value="1"/>
</dbReference>
<dbReference type="PANTHER" id="PTHR43480">
    <property type="entry name" value="ACYL-[ACYL-CARRIER-PROTEIN]--UDP-N-ACETYLGLUCOSAMINE O-ACYLTRANSFERASE"/>
    <property type="match status" value="1"/>
</dbReference>
<keyword evidence="4" id="KW-0443">Lipid metabolism</keyword>
<dbReference type="GO" id="GO:0009245">
    <property type="term" value="P:lipid A biosynthetic process"/>
    <property type="evidence" value="ECO:0007669"/>
    <property type="project" value="UniProtKB-KW"/>
</dbReference>
<keyword evidence="1" id="KW-0444">Lipid biosynthesis</keyword>
<evidence type="ECO:0000256" key="5">
    <source>
        <dbReference type="ARBA" id="ARBA00023315"/>
    </source>
</evidence>
<dbReference type="Gene3D" id="2.160.10.10">
    <property type="entry name" value="Hexapeptide repeat proteins"/>
    <property type="match status" value="1"/>
</dbReference>